<organism evidence="1 2">
    <name type="scientific">Steinernema glaseri</name>
    <dbReference type="NCBI Taxonomy" id="37863"/>
    <lineage>
        <taxon>Eukaryota</taxon>
        <taxon>Metazoa</taxon>
        <taxon>Ecdysozoa</taxon>
        <taxon>Nematoda</taxon>
        <taxon>Chromadorea</taxon>
        <taxon>Rhabditida</taxon>
        <taxon>Tylenchina</taxon>
        <taxon>Panagrolaimomorpha</taxon>
        <taxon>Strongyloidoidea</taxon>
        <taxon>Steinernematidae</taxon>
        <taxon>Steinernema</taxon>
    </lineage>
</organism>
<accession>A0A1I7XW44</accession>
<protein>
    <submittedName>
        <fullName evidence="2">NR LBD domain-containing protein</fullName>
    </submittedName>
</protein>
<dbReference type="AlphaFoldDB" id="A0A1I7XW44"/>
<evidence type="ECO:0000313" key="1">
    <source>
        <dbReference type="Proteomes" id="UP000095287"/>
    </source>
</evidence>
<sequence length="79" mass="8841">MDVNIVFSESPSIYKAIEDNPSITYKSVRRSVKLVFELSYSLAIHFSILNLTSNVCEFSTLGSGSVIRYAIHLNPCILQ</sequence>
<name>A0A1I7XW44_9BILA</name>
<proteinExistence type="predicted"/>
<evidence type="ECO:0000313" key="2">
    <source>
        <dbReference type="WBParaSite" id="L893_g10085.t1"/>
    </source>
</evidence>
<dbReference type="WBParaSite" id="L893_g10085.t1">
    <property type="protein sequence ID" value="L893_g10085.t1"/>
    <property type="gene ID" value="L893_g10085"/>
</dbReference>
<reference evidence="2" key="1">
    <citation type="submission" date="2016-11" db="UniProtKB">
        <authorList>
            <consortium name="WormBaseParasite"/>
        </authorList>
    </citation>
    <scope>IDENTIFICATION</scope>
</reference>
<dbReference type="Proteomes" id="UP000095287">
    <property type="component" value="Unplaced"/>
</dbReference>
<keyword evidence="1" id="KW-1185">Reference proteome</keyword>